<comment type="caution">
    <text evidence="9">The sequence shown here is derived from an EMBL/GenBank/DDBJ whole genome shotgun (WGS) entry which is preliminary data.</text>
</comment>
<dbReference type="PANTHER" id="PTHR24353">
    <property type="entry name" value="CYCLIC NUCLEOTIDE-DEPENDENT PROTEIN KINASE"/>
    <property type="match status" value="1"/>
</dbReference>
<feature type="non-terminal residue" evidence="9">
    <location>
        <position position="174"/>
    </location>
</feature>
<dbReference type="GO" id="GO:0005524">
    <property type="term" value="F:ATP binding"/>
    <property type="evidence" value="ECO:0007669"/>
    <property type="project" value="UniProtKB-UniRule"/>
</dbReference>
<evidence type="ECO:0000256" key="5">
    <source>
        <dbReference type="ARBA" id="ARBA00022840"/>
    </source>
</evidence>
<evidence type="ECO:0000259" key="8">
    <source>
        <dbReference type="PROSITE" id="PS50011"/>
    </source>
</evidence>
<dbReference type="Gene3D" id="3.30.200.20">
    <property type="entry name" value="Phosphorylase Kinase, domain 1"/>
    <property type="match status" value="1"/>
</dbReference>
<dbReference type="OrthoDB" id="100546at2759"/>
<keyword evidence="1 7" id="KW-0723">Serine/threonine-protein kinase</keyword>
<dbReference type="PROSITE" id="PS00108">
    <property type="entry name" value="PROTEIN_KINASE_ST"/>
    <property type="match status" value="1"/>
</dbReference>
<keyword evidence="4" id="KW-0418">Kinase</keyword>
<evidence type="ECO:0000313" key="9">
    <source>
        <dbReference type="EMBL" id="CAE7279934.1"/>
    </source>
</evidence>
<dbReference type="PROSITE" id="PS00107">
    <property type="entry name" value="PROTEIN_KINASE_ATP"/>
    <property type="match status" value="1"/>
</dbReference>
<accession>A0A812N8D5</accession>
<feature type="domain" description="Protein kinase" evidence="8">
    <location>
        <begin position="25"/>
        <end position="174"/>
    </location>
</feature>
<keyword evidence="5 6" id="KW-0067">ATP-binding</keyword>
<keyword evidence="3 6" id="KW-0547">Nucleotide-binding</keyword>
<evidence type="ECO:0000256" key="3">
    <source>
        <dbReference type="ARBA" id="ARBA00022741"/>
    </source>
</evidence>
<dbReference type="InterPro" id="IPR017441">
    <property type="entry name" value="Protein_kinase_ATP_BS"/>
</dbReference>
<protein>
    <submittedName>
        <fullName evidence="9">For protein</fullName>
    </submittedName>
</protein>
<feature type="binding site" evidence="6">
    <location>
        <position position="54"/>
    </location>
    <ligand>
        <name>ATP</name>
        <dbReference type="ChEBI" id="CHEBI:30616"/>
    </ligand>
</feature>
<evidence type="ECO:0000256" key="6">
    <source>
        <dbReference type="PROSITE-ProRule" id="PRU10141"/>
    </source>
</evidence>
<feature type="non-terminal residue" evidence="9">
    <location>
        <position position="1"/>
    </location>
</feature>
<name>A0A812N8D5_SYMPI</name>
<gene>
    <name evidence="9" type="primary">for</name>
    <name evidence="9" type="ORF">SPIL2461_LOCUS6275</name>
</gene>
<evidence type="ECO:0000256" key="1">
    <source>
        <dbReference type="ARBA" id="ARBA00022527"/>
    </source>
</evidence>
<dbReference type="EMBL" id="CAJNIZ010009340">
    <property type="protein sequence ID" value="CAE7279934.1"/>
    <property type="molecule type" value="Genomic_DNA"/>
</dbReference>
<dbReference type="Proteomes" id="UP000649617">
    <property type="component" value="Unassembled WGS sequence"/>
</dbReference>
<dbReference type="InterPro" id="IPR011009">
    <property type="entry name" value="Kinase-like_dom_sf"/>
</dbReference>
<reference evidence="9" key="1">
    <citation type="submission" date="2021-02" db="EMBL/GenBank/DDBJ databases">
        <authorList>
            <person name="Dougan E. K."/>
            <person name="Rhodes N."/>
            <person name="Thang M."/>
            <person name="Chan C."/>
        </authorList>
    </citation>
    <scope>NUCLEOTIDE SEQUENCE</scope>
</reference>
<keyword evidence="10" id="KW-1185">Reference proteome</keyword>
<comment type="similarity">
    <text evidence="7">Belongs to the protein kinase superfamily.</text>
</comment>
<dbReference type="SMART" id="SM00220">
    <property type="entry name" value="S_TKc"/>
    <property type="match status" value="1"/>
</dbReference>
<dbReference type="PROSITE" id="PS50011">
    <property type="entry name" value="PROTEIN_KINASE_DOM"/>
    <property type="match status" value="1"/>
</dbReference>
<organism evidence="9 10">
    <name type="scientific">Symbiodinium pilosum</name>
    <name type="common">Dinoflagellate</name>
    <dbReference type="NCBI Taxonomy" id="2952"/>
    <lineage>
        <taxon>Eukaryota</taxon>
        <taxon>Sar</taxon>
        <taxon>Alveolata</taxon>
        <taxon>Dinophyceae</taxon>
        <taxon>Suessiales</taxon>
        <taxon>Symbiodiniaceae</taxon>
        <taxon>Symbiodinium</taxon>
    </lineage>
</organism>
<dbReference type="SUPFAM" id="SSF56112">
    <property type="entry name" value="Protein kinase-like (PK-like)"/>
    <property type="match status" value="1"/>
</dbReference>
<dbReference type="AlphaFoldDB" id="A0A812N8D5"/>
<dbReference type="GO" id="GO:0004674">
    <property type="term" value="F:protein serine/threonine kinase activity"/>
    <property type="evidence" value="ECO:0007669"/>
    <property type="project" value="UniProtKB-KW"/>
</dbReference>
<sequence>EYELAKLGRMRRQRVQTEEVQMPNLDKVCHLGRGGFADVYLMEEQDTGKRYALKCISKGHVEKLDAVRQVCWEREMLMVVDSPFVIRLVRTHKDDEFLYILLEAALGGTLYQLMRQKPEVFCDDQPKGSSSAFYVACIMAALEHLHDRRIVYRDLKPENVMLDERGYAKLCDMG</sequence>
<evidence type="ECO:0000256" key="2">
    <source>
        <dbReference type="ARBA" id="ARBA00022679"/>
    </source>
</evidence>
<evidence type="ECO:0000256" key="7">
    <source>
        <dbReference type="RuleBase" id="RU000304"/>
    </source>
</evidence>
<keyword evidence="2" id="KW-0808">Transferase</keyword>
<proteinExistence type="inferred from homology"/>
<dbReference type="InterPro" id="IPR000719">
    <property type="entry name" value="Prot_kinase_dom"/>
</dbReference>
<evidence type="ECO:0000256" key="4">
    <source>
        <dbReference type="ARBA" id="ARBA00022777"/>
    </source>
</evidence>
<dbReference type="Pfam" id="PF00069">
    <property type="entry name" value="Pkinase"/>
    <property type="match status" value="1"/>
</dbReference>
<evidence type="ECO:0000313" key="10">
    <source>
        <dbReference type="Proteomes" id="UP000649617"/>
    </source>
</evidence>
<dbReference type="InterPro" id="IPR008271">
    <property type="entry name" value="Ser/Thr_kinase_AS"/>
</dbReference>
<dbReference type="Gene3D" id="1.10.510.10">
    <property type="entry name" value="Transferase(Phosphotransferase) domain 1"/>
    <property type="match status" value="1"/>
</dbReference>